<feature type="transmembrane region" description="Helical" evidence="1">
    <location>
        <begin position="338"/>
        <end position="357"/>
    </location>
</feature>
<evidence type="ECO:0000256" key="1">
    <source>
        <dbReference type="SAM" id="Phobius"/>
    </source>
</evidence>
<dbReference type="PANTHER" id="PTHR23028:SF53">
    <property type="entry name" value="ACYL_TRANSF_3 DOMAIN-CONTAINING PROTEIN"/>
    <property type="match status" value="1"/>
</dbReference>
<dbReference type="GO" id="GO:0016747">
    <property type="term" value="F:acyltransferase activity, transferring groups other than amino-acyl groups"/>
    <property type="evidence" value="ECO:0007669"/>
    <property type="project" value="InterPro"/>
</dbReference>
<feature type="domain" description="SGNH" evidence="3">
    <location>
        <begin position="395"/>
        <end position="634"/>
    </location>
</feature>
<feature type="transmembrane region" description="Helical" evidence="1">
    <location>
        <begin position="31"/>
        <end position="52"/>
    </location>
</feature>
<dbReference type="Proteomes" id="UP000323708">
    <property type="component" value="Unassembled WGS sequence"/>
</dbReference>
<feature type="transmembrane region" description="Helical" evidence="1">
    <location>
        <begin position="133"/>
        <end position="156"/>
    </location>
</feature>
<comment type="caution">
    <text evidence="4">The sequence shown here is derived from an EMBL/GenBank/DDBJ whole genome shotgun (WGS) entry which is preliminary data.</text>
</comment>
<dbReference type="PANTHER" id="PTHR23028">
    <property type="entry name" value="ACETYLTRANSFERASE"/>
    <property type="match status" value="1"/>
</dbReference>
<feature type="transmembrane region" description="Helical" evidence="1">
    <location>
        <begin position="163"/>
        <end position="181"/>
    </location>
</feature>
<dbReference type="RefSeq" id="WP_149612572.1">
    <property type="nucleotide sequence ID" value="NZ_VTUX01000009.1"/>
</dbReference>
<evidence type="ECO:0000313" key="4">
    <source>
        <dbReference type="EMBL" id="KAA1188809.1"/>
    </source>
</evidence>
<keyword evidence="1" id="KW-1133">Transmembrane helix</keyword>
<feature type="transmembrane region" description="Helical" evidence="1">
    <location>
        <begin position="9"/>
        <end position="25"/>
    </location>
</feature>
<keyword evidence="4" id="KW-0012">Acyltransferase</keyword>
<evidence type="ECO:0000313" key="5">
    <source>
        <dbReference type="Proteomes" id="UP000323708"/>
    </source>
</evidence>
<sequence>MTVYRADIDGLRAFSILAVVVYHAFPTALPGGFVGVDVFFVISGYLISGIILKGQATGDFSLATFYRRRIQRIVPALLLVLVFCLAAGWWILLPYEYAMLGKQTAASAIFAPNILFWSEAGYFDTDSRLKPLLHLWSLGVEEQFYLVWPLVLVAAARFAKRPLLVVAVLLLMSFIASTLLPADPAAHFFLPQFRIWELLLGAALAASGASPGSNLKAGAAALLGITLLVIATYIINSSTHFPGWWALLPTLGAALLIFAGTDNPINRFLGWAPLVFVGKISFPLYLWHWPLLTFARLMESGEPSAALRVAIVIASVFLAWLSYRLVETPLRYHPARGVPAMLLTGLLLTGAAGAVILQGDGVPSRTAGMDQAFTALYWKEIGLHRRDDCSDTLSVPGRCLSDGKPPAIAVIGDSHSTNTFFALQHAYRESSEGIIRLGRGGCPPLLSVAVTDTRGGNSCMQDTRGNLDWVLENPAIHTVYLSSMGPPYINPRQSRYRLHYPDRPELQQNEAIFAAALGDTTARLLDAGKEVVLVIDWPGLGMHPETCVDTRPVRLTNFTARDCSIPRARYERSNRRYRQILQDIASASPQVKLWDTSEVFCDAHYCYGMREGRLLYRDPGHLSLDGSRYLGDRLNLSAGGSD</sequence>
<evidence type="ECO:0000259" key="2">
    <source>
        <dbReference type="Pfam" id="PF01757"/>
    </source>
</evidence>
<protein>
    <submittedName>
        <fullName evidence="4">Acyltransferase</fullName>
    </submittedName>
</protein>
<feature type="transmembrane region" description="Helical" evidence="1">
    <location>
        <begin position="268"/>
        <end position="286"/>
    </location>
</feature>
<keyword evidence="4" id="KW-0808">Transferase</keyword>
<feature type="domain" description="Acyltransferase 3" evidence="2">
    <location>
        <begin position="6"/>
        <end position="323"/>
    </location>
</feature>
<gene>
    <name evidence="4" type="ORF">F0M18_16515</name>
</gene>
<proteinExistence type="predicted"/>
<feature type="transmembrane region" description="Helical" evidence="1">
    <location>
        <begin position="73"/>
        <end position="92"/>
    </location>
</feature>
<dbReference type="AlphaFoldDB" id="A0A5B0WSI7"/>
<dbReference type="InterPro" id="IPR050879">
    <property type="entry name" value="Acyltransferase_3"/>
</dbReference>
<feature type="transmembrane region" description="Helical" evidence="1">
    <location>
        <begin position="193"/>
        <end position="210"/>
    </location>
</feature>
<reference evidence="4 5" key="1">
    <citation type="submission" date="2019-09" db="EMBL/GenBank/DDBJ databases">
        <authorList>
            <person name="Chen X.-Y."/>
        </authorList>
    </citation>
    <scope>NUCLEOTIDE SEQUENCE [LARGE SCALE GENOMIC DNA]</scope>
    <source>
        <strain evidence="4 5">NY5</strain>
    </source>
</reference>
<dbReference type="InterPro" id="IPR043968">
    <property type="entry name" value="SGNH"/>
</dbReference>
<evidence type="ECO:0000259" key="3">
    <source>
        <dbReference type="Pfam" id="PF19040"/>
    </source>
</evidence>
<feature type="transmembrane region" description="Helical" evidence="1">
    <location>
        <begin position="306"/>
        <end position="326"/>
    </location>
</feature>
<feature type="transmembrane region" description="Helical" evidence="1">
    <location>
        <begin position="241"/>
        <end position="261"/>
    </location>
</feature>
<dbReference type="GO" id="GO:0009103">
    <property type="term" value="P:lipopolysaccharide biosynthetic process"/>
    <property type="evidence" value="ECO:0007669"/>
    <property type="project" value="TreeGrafter"/>
</dbReference>
<dbReference type="InterPro" id="IPR002656">
    <property type="entry name" value="Acyl_transf_3_dom"/>
</dbReference>
<keyword evidence="5" id="KW-1185">Reference proteome</keyword>
<accession>A0A5B0WSI7</accession>
<dbReference type="Pfam" id="PF19040">
    <property type="entry name" value="SGNH"/>
    <property type="match status" value="1"/>
</dbReference>
<keyword evidence="1" id="KW-0812">Transmembrane</keyword>
<dbReference type="GO" id="GO:0016020">
    <property type="term" value="C:membrane"/>
    <property type="evidence" value="ECO:0007669"/>
    <property type="project" value="TreeGrafter"/>
</dbReference>
<feature type="transmembrane region" description="Helical" evidence="1">
    <location>
        <begin position="217"/>
        <end position="235"/>
    </location>
</feature>
<organism evidence="4 5">
    <name type="scientific">Pseudohalioglobus sediminis</name>
    <dbReference type="NCBI Taxonomy" id="2606449"/>
    <lineage>
        <taxon>Bacteria</taxon>
        <taxon>Pseudomonadati</taxon>
        <taxon>Pseudomonadota</taxon>
        <taxon>Gammaproteobacteria</taxon>
        <taxon>Cellvibrionales</taxon>
        <taxon>Halieaceae</taxon>
        <taxon>Pseudohalioglobus</taxon>
    </lineage>
</organism>
<dbReference type="EMBL" id="VTUX01000009">
    <property type="protein sequence ID" value="KAA1188809.1"/>
    <property type="molecule type" value="Genomic_DNA"/>
</dbReference>
<name>A0A5B0WSI7_9GAMM</name>
<keyword evidence="1" id="KW-0472">Membrane</keyword>
<dbReference type="Pfam" id="PF01757">
    <property type="entry name" value="Acyl_transf_3"/>
    <property type="match status" value="1"/>
</dbReference>